<gene>
    <name evidence="1" type="ORF">OPT61_g2873</name>
</gene>
<organism evidence="1 2">
    <name type="scientific">Boeremia exigua</name>
    <dbReference type="NCBI Taxonomy" id="749465"/>
    <lineage>
        <taxon>Eukaryota</taxon>
        <taxon>Fungi</taxon>
        <taxon>Dikarya</taxon>
        <taxon>Ascomycota</taxon>
        <taxon>Pezizomycotina</taxon>
        <taxon>Dothideomycetes</taxon>
        <taxon>Pleosporomycetidae</taxon>
        <taxon>Pleosporales</taxon>
        <taxon>Pleosporineae</taxon>
        <taxon>Didymellaceae</taxon>
        <taxon>Boeremia</taxon>
    </lineage>
</organism>
<comment type="caution">
    <text evidence="1">The sequence shown here is derived from an EMBL/GenBank/DDBJ whole genome shotgun (WGS) entry which is preliminary data.</text>
</comment>
<protein>
    <submittedName>
        <fullName evidence="1">Uncharacterized protein</fullName>
    </submittedName>
</protein>
<dbReference type="EMBL" id="JAPHNI010000136">
    <property type="protein sequence ID" value="KAJ8115506.1"/>
    <property type="molecule type" value="Genomic_DNA"/>
</dbReference>
<proteinExistence type="predicted"/>
<name>A0ACC2IK00_9PLEO</name>
<dbReference type="Proteomes" id="UP001153331">
    <property type="component" value="Unassembled WGS sequence"/>
</dbReference>
<sequence>MSFHPSGPQATASIERSSPEFDAEKNQPVVDHAVKDDSSTNEYDIDGEKVQEFQRGVERVRVITAIWSKKTLVLMFVLLYLVHFIDMLQNYVDSGLNAFITSSFGAHGLLTIGGVVASSLGGCAPLTLAKIIDIWGRVEGFLFMLVVCVAGMIVKAVCTNVQSYIGGHILYWTGHIGLLYVIDVMCADITTLKNRMIIFGINQTPRIAATFAAPKIVDDFYYGSAGWRWAFGTFIIVLVAVSIPCMAVMLYMYNKARKAGLVKKESSGRTAIASIQYYLVQLDILGLILIMAAMTLFLLPFTLVAYAPNGWKTPYIIAMIVLGILLFPTFGLYEKYVAPVPFLPWKYLKERTIVGSCLLYGVMFLSVMCWNNYYYSYLLVVHRASVLHAGYVLNAFSLTSAFFAPIVGLGISWTGNFKWIAMTGAPITLLGTCLLIPYRTPDTSLGVLAVTQFLVGLGTGIFATCGQLAVMAPVTHQQIASVNALWGLFGGFGAAIGMSIAGALWNNIVPGKLLELLPEESKDQASTIFGSMVVQASYLDGTPERDAIVATYAHIQRLMVITGACFIPLCVASVFIWKNINVKKLEEERGKQTKGNVF</sequence>
<reference evidence="1" key="1">
    <citation type="submission" date="2022-11" db="EMBL/GenBank/DDBJ databases">
        <title>Genome Sequence of Boeremia exigua.</title>
        <authorList>
            <person name="Buettner E."/>
        </authorList>
    </citation>
    <scope>NUCLEOTIDE SEQUENCE</scope>
    <source>
        <strain evidence="1">CU02</strain>
    </source>
</reference>
<evidence type="ECO:0000313" key="1">
    <source>
        <dbReference type="EMBL" id="KAJ8115506.1"/>
    </source>
</evidence>
<keyword evidence="2" id="KW-1185">Reference proteome</keyword>
<evidence type="ECO:0000313" key="2">
    <source>
        <dbReference type="Proteomes" id="UP001153331"/>
    </source>
</evidence>
<accession>A0ACC2IK00</accession>